<reference evidence="2" key="1">
    <citation type="submission" date="2021-06" db="EMBL/GenBank/DDBJ databases">
        <authorList>
            <person name="Kallberg Y."/>
            <person name="Tangrot J."/>
            <person name="Rosling A."/>
        </authorList>
    </citation>
    <scope>NUCLEOTIDE SEQUENCE</scope>
    <source>
        <strain evidence="2">IN212</strain>
    </source>
</reference>
<sequence length="80" mass="8949">TGHGDSRFDEFRQNVSKLFAFFILQMIWIWTISLPLTFLNSPKINNSVGVLDQFGSATDVLGVILFVVGFLIESVADVQK</sequence>
<evidence type="ECO:0000256" key="1">
    <source>
        <dbReference type="SAM" id="Phobius"/>
    </source>
</evidence>
<feature type="non-terminal residue" evidence="2">
    <location>
        <position position="80"/>
    </location>
</feature>
<keyword evidence="3" id="KW-1185">Reference proteome</keyword>
<organism evidence="2 3">
    <name type="scientific">Racocetra fulgida</name>
    <dbReference type="NCBI Taxonomy" id="60492"/>
    <lineage>
        <taxon>Eukaryota</taxon>
        <taxon>Fungi</taxon>
        <taxon>Fungi incertae sedis</taxon>
        <taxon>Mucoromycota</taxon>
        <taxon>Glomeromycotina</taxon>
        <taxon>Glomeromycetes</taxon>
        <taxon>Diversisporales</taxon>
        <taxon>Gigasporaceae</taxon>
        <taxon>Racocetra</taxon>
    </lineage>
</organism>
<feature type="transmembrane region" description="Helical" evidence="1">
    <location>
        <begin position="60"/>
        <end position="78"/>
    </location>
</feature>
<keyword evidence="1" id="KW-1133">Transmembrane helix</keyword>
<dbReference type="PANTHER" id="PTHR32251:SF15">
    <property type="entry name" value="3-OXO-5-ALPHA-STEROID 4-DEHYDROGENASE (DUF1295)"/>
    <property type="match status" value="1"/>
</dbReference>
<keyword evidence="1" id="KW-0472">Membrane</keyword>
<dbReference type="EMBL" id="CAJVPZ010071945">
    <property type="protein sequence ID" value="CAG8801092.1"/>
    <property type="molecule type" value="Genomic_DNA"/>
</dbReference>
<keyword evidence="1" id="KW-0812">Transmembrane</keyword>
<dbReference type="GO" id="GO:0016020">
    <property type="term" value="C:membrane"/>
    <property type="evidence" value="ECO:0007669"/>
    <property type="project" value="TreeGrafter"/>
</dbReference>
<dbReference type="PANTHER" id="PTHR32251">
    <property type="entry name" value="3-OXO-5-ALPHA-STEROID 4-DEHYDROGENASE"/>
    <property type="match status" value="1"/>
</dbReference>
<proteinExistence type="predicted"/>
<feature type="non-terminal residue" evidence="2">
    <location>
        <position position="1"/>
    </location>
</feature>
<comment type="caution">
    <text evidence="2">The sequence shown here is derived from an EMBL/GenBank/DDBJ whole genome shotgun (WGS) entry which is preliminary data.</text>
</comment>
<dbReference type="InterPro" id="IPR010721">
    <property type="entry name" value="UstE-like"/>
</dbReference>
<evidence type="ECO:0000313" key="2">
    <source>
        <dbReference type="EMBL" id="CAG8801092.1"/>
    </source>
</evidence>
<dbReference type="Pfam" id="PF06966">
    <property type="entry name" value="DUF1295"/>
    <property type="match status" value="1"/>
</dbReference>
<accession>A0A9N9K0G5</accession>
<name>A0A9N9K0G5_9GLOM</name>
<gene>
    <name evidence="2" type="ORF">RFULGI_LOCUS17733</name>
</gene>
<dbReference type="Proteomes" id="UP000789396">
    <property type="component" value="Unassembled WGS sequence"/>
</dbReference>
<protein>
    <submittedName>
        <fullName evidence="2">15363_t:CDS:1</fullName>
    </submittedName>
</protein>
<dbReference type="AlphaFoldDB" id="A0A9N9K0G5"/>
<dbReference type="OrthoDB" id="2432238at2759"/>
<feature type="transmembrane region" description="Helical" evidence="1">
    <location>
        <begin position="18"/>
        <end position="40"/>
    </location>
</feature>
<evidence type="ECO:0000313" key="3">
    <source>
        <dbReference type="Proteomes" id="UP000789396"/>
    </source>
</evidence>